<evidence type="ECO:0000313" key="2">
    <source>
        <dbReference type="Proteomes" id="UP000234681"/>
    </source>
</evidence>
<protein>
    <submittedName>
        <fullName evidence="1">RCG35817</fullName>
    </submittedName>
</protein>
<dbReference type="Proteomes" id="UP000234681">
    <property type="component" value="Chromosome 14"/>
</dbReference>
<organism evidence="1 2">
    <name type="scientific">Rattus norvegicus</name>
    <name type="common">Rat</name>
    <dbReference type="NCBI Taxonomy" id="10116"/>
    <lineage>
        <taxon>Eukaryota</taxon>
        <taxon>Metazoa</taxon>
        <taxon>Chordata</taxon>
        <taxon>Craniata</taxon>
        <taxon>Vertebrata</taxon>
        <taxon>Euteleostomi</taxon>
        <taxon>Mammalia</taxon>
        <taxon>Eutheria</taxon>
        <taxon>Euarchontoglires</taxon>
        <taxon>Glires</taxon>
        <taxon>Rodentia</taxon>
        <taxon>Myomorpha</taxon>
        <taxon>Muroidea</taxon>
        <taxon>Muridae</taxon>
        <taxon>Murinae</taxon>
        <taxon>Rattus</taxon>
    </lineage>
</organism>
<dbReference type="AlphaFoldDB" id="A6IJK8"/>
<sequence length="51" mass="6008">MIVQQACDRLGYHCNQTEESPHDSVQGIVRRKHFRRFSSNYLKTKQQVSSL</sequence>
<dbReference type="EMBL" id="CH473963">
    <property type="protein sequence ID" value="EDL99921.1"/>
    <property type="molecule type" value="Genomic_DNA"/>
</dbReference>
<name>A6IJK8_RAT</name>
<gene>
    <name evidence="1" type="ORF">rCG_35817</name>
</gene>
<proteinExistence type="predicted"/>
<reference evidence="2" key="1">
    <citation type="submission" date="2005-09" db="EMBL/GenBank/DDBJ databases">
        <authorList>
            <person name="Mural R.J."/>
            <person name="Li P.W."/>
            <person name="Adams M.D."/>
            <person name="Amanatides P.G."/>
            <person name="Baden-Tillson H."/>
            <person name="Barnstead M."/>
            <person name="Chin S.H."/>
            <person name="Dew I."/>
            <person name="Evans C.A."/>
            <person name="Ferriera S."/>
            <person name="Flanigan M."/>
            <person name="Fosler C."/>
            <person name="Glodek A."/>
            <person name="Gu Z."/>
            <person name="Holt R.A."/>
            <person name="Jennings D."/>
            <person name="Kraft C.L."/>
            <person name="Lu F."/>
            <person name="Nguyen T."/>
            <person name="Nusskern D.R."/>
            <person name="Pfannkoch C.M."/>
            <person name="Sitter C."/>
            <person name="Sutton G.G."/>
            <person name="Venter J.C."/>
            <person name="Wang Z."/>
            <person name="Woodage T."/>
            <person name="Zheng X.H."/>
            <person name="Zhong F."/>
        </authorList>
    </citation>
    <scope>NUCLEOTIDE SEQUENCE [LARGE SCALE GENOMIC DNA]</scope>
    <source>
        <strain>BN</strain>
        <strain evidence="2">Sprague-Dawley</strain>
    </source>
</reference>
<evidence type="ECO:0000313" key="1">
    <source>
        <dbReference type="EMBL" id="EDL99921.1"/>
    </source>
</evidence>
<accession>A6IJK8</accession>